<dbReference type="GO" id="GO:0006508">
    <property type="term" value="P:proteolysis"/>
    <property type="evidence" value="ECO:0007669"/>
    <property type="project" value="UniProtKB-KW"/>
</dbReference>
<reference evidence="6" key="2">
    <citation type="journal article" date="2023" name="IMA Fungus">
        <title>Comparative genomic study of the Penicillium genus elucidates a diverse pangenome and 15 lateral gene transfer events.</title>
        <authorList>
            <person name="Petersen C."/>
            <person name="Sorensen T."/>
            <person name="Nielsen M.R."/>
            <person name="Sondergaard T.E."/>
            <person name="Sorensen J.L."/>
            <person name="Fitzpatrick D.A."/>
            <person name="Frisvad J.C."/>
            <person name="Nielsen K.L."/>
        </authorList>
    </citation>
    <scope>NUCLEOTIDE SEQUENCE</scope>
    <source>
        <strain evidence="6">IBT 34128</strain>
    </source>
</reference>
<dbReference type="InterPro" id="IPR023828">
    <property type="entry name" value="Peptidase_S8_Ser-AS"/>
</dbReference>
<protein>
    <submittedName>
        <fullName evidence="6">Uncharacterized protein</fullName>
    </submittedName>
</protein>
<dbReference type="InterPro" id="IPR036852">
    <property type="entry name" value="Peptidase_S8/S53_dom_sf"/>
</dbReference>
<evidence type="ECO:0000256" key="5">
    <source>
        <dbReference type="ARBA" id="ARBA00023145"/>
    </source>
</evidence>
<dbReference type="SUPFAM" id="SSF52743">
    <property type="entry name" value="Subtilisin-like"/>
    <property type="match status" value="1"/>
</dbReference>
<evidence type="ECO:0000256" key="2">
    <source>
        <dbReference type="ARBA" id="ARBA00022729"/>
    </source>
</evidence>
<proteinExistence type="predicted"/>
<evidence type="ECO:0000256" key="4">
    <source>
        <dbReference type="ARBA" id="ARBA00022825"/>
    </source>
</evidence>
<keyword evidence="2" id="KW-0732">Signal</keyword>
<evidence type="ECO:0000313" key="6">
    <source>
        <dbReference type="EMBL" id="KAJ5091837.1"/>
    </source>
</evidence>
<evidence type="ECO:0000256" key="3">
    <source>
        <dbReference type="ARBA" id="ARBA00022801"/>
    </source>
</evidence>
<name>A0A9W9F1G7_9EURO</name>
<keyword evidence="7" id="KW-1185">Reference proteome</keyword>
<evidence type="ECO:0000313" key="7">
    <source>
        <dbReference type="Proteomes" id="UP001141434"/>
    </source>
</evidence>
<accession>A0A9W9F1G7</accession>
<keyword evidence="5" id="KW-0865">Zymogen</keyword>
<dbReference type="EMBL" id="JAPMSZ010000009">
    <property type="protein sequence ID" value="KAJ5091837.1"/>
    <property type="molecule type" value="Genomic_DNA"/>
</dbReference>
<dbReference type="AlphaFoldDB" id="A0A9W9F1G7"/>
<dbReference type="GeneID" id="81396403"/>
<dbReference type="Gene3D" id="3.40.50.200">
    <property type="entry name" value="Peptidase S8/S53 domain"/>
    <property type="match status" value="1"/>
</dbReference>
<comment type="caution">
    <text evidence="6">The sequence shown here is derived from an EMBL/GenBank/DDBJ whole genome shotgun (WGS) entry which is preliminary data.</text>
</comment>
<organism evidence="6 7">
    <name type="scientific">Penicillium alfredii</name>
    <dbReference type="NCBI Taxonomy" id="1506179"/>
    <lineage>
        <taxon>Eukaryota</taxon>
        <taxon>Fungi</taxon>
        <taxon>Dikarya</taxon>
        <taxon>Ascomycota</taxon>
        <taxon>Pezizomycotina</taxon>
        <taxon>Eurotiomycetes</taxon>
        <taxon>Eurotiomycetidae</taxon>
        <taxon>Eurotiales</taxon>
        <taxon>Aspergillaceae</taxon>
        <taxon>Penicillium</taxon>
    </lineage>
</organism>
<sequence length="150" mass="16682">MVELGKMAAVFLAAGNQNPLQEDRIDDMGVVSTYPQLFHNQVAGMTLVGMATQKGIQSKLSKMVPRNGLWAIGDRVKCASTKRRGWDWKVGTSFASPLAAGLAADEMALLLRSYPEYSERFPDEAETRRFLDDVLETMFRKPWIRPGGVC</sequence>
<dbReference type="RefSeq" id="XP_056510034.1">
    <property type="nucleotide sequence ID" value="XM_056657234.1"/>
</dbReference>
<keyword evidence="4" id="KW-0720">Serine protease</keyword>
<evidence type="ECO:0000256" key="1">
    <source>
        <dbReference type="ARBA" id="ARBA00022670"/>
    </source>
</evidence>
<keyword evidence="1" id="KW-0645">Protease</keyword>
<dbReference type="PROSITE" id="PS00138">
    <property type="entry name" value="SUBTILASE_SER"/>
    <property type="match status" value="1"/>
</dbReference>
<dbReference type="OrthoDB" id="1896086at2759"/>
<keyword evidence="3" id="KW-0378">Hydrolase</keyword>
<dbReference type="GO" id="GO:0004252">
    <property type="term" value="F:serine-type endopeptidase activity"/>
    <property type="evidence" value="ECO:0007669"/>
    <property type="project" value="InterPro"/>
</dbReference>
<reference evidence="6" key="1">
    <citation type="submission" date="2022-11" db="EMBL/GenBank/DDBJ databases">
        <authorList>
            <person name="Petersen C."/>
        </authorList>
    </citation>
    <scope>NUCLEOTIDE SEQUENCE</scope>
    <source>
        <strain evidence="6">IBT 34128</strain>
    </source>
</reference>
<dbReference type="Proteomes" id="UP001141434">
    <property type="component" value="Unassembled WGS sequence"/>
</dbReference>
<gene>
    <name evidence="6" type="ORF">NUU61_006707</name>
</gene>